<evidence type="ECO:0000259" key="1">
    <source>
        <dbReference type="Pfam" id="PF07675"/>
    </source>
</evidence>
<accession>A0A7C0XA13</accession>
<dbReference type="SUPFAM" id="SSF50969">
    <property type="entry name" value="YVTN repeat-like/Quinoprotein amine dehydrogenase"/>
    <property type="match status" value="1"/>
</dbReference>
<dbReference type="Proteomes" id="UP000885931">
    <property type="component" value="Unassembled WGS sequence"/>
</dbReference>
<dbReference type="InterPro" id="IPR011628">
    <property type="entry name" value="Cleaved_adhesin"/>
</dbReference>
<comment type="caution">
    <text evidence="2">The sequence shown here is derived from an EMBL/GenBank/DDBJ whole genome shotgun (WGS) entry which is preliminary data.</text>
</comment>
<dbReference type="Gene3D" id="2.130.10.10">
    <property type="entry name" value="YVTN repeat-like/Quinoprotein amine dehydrogenase"/>
    <property type="match status" value="1"/>
</dbReference>
<protein>
    <recommendedName>
        <fullName evidence="1">Cleaved adhesin domain-containing protein</fullName>
    </recommendedName>
</protein>
<gene>
    <name evidence="2" type="ORF">ENG67_06120</name>
</gene>
<feature type="domain" description="Cleaved adhesin" evidence="1">
    <location>
        <begin position="53"/>
        <end position="144"/>
    </location>
</feature>
<dbReference type="AlphaFoldDB" id="A0A7C0XA13"/>
<dbReference type="Gene3D" id="2.60.120.200">
    <property type="match status" value="1"/>
</dbReference>
<organism evidence="2">
    <name type="scientific">candidate division WOR-3 bacterium</name>
    <dbReference type="NCBI Taxonomy" id="2052148"/>
    <lineage>
        <taxon>Bacteria</taxon>
        <taxon>Bacteria division WOR-3</taxon>
    </lineage>
</organism>
<dbReference type="Pfam" id="PF07675">
    <property type="entry name" value="Cleaved_Adhesin"/>
    <property type="match status" value="1"/>
</dbReference>
<name>A0A7C0XA13_UNCW3</name>
<dbReference type="NCBIfam" id="NF038128">
    <property type="entry name" value="choice_anch_J"/>
    <property type="match status" value="1"/>
</dbReference>
<dbReference type="InterPro" id="IPR011044">
    <property type="entry name" value="Quino_amine_DH_bsu"/>
</dbReference>
<dbReference type="InterPro" id="IPR015943">
    <property type="entry name" value="WD40/YVTN_repeat-like_dom_sf"/>
</dbReference>
<reference evidence="2" key="1">
    <citation type="journal article" date="2020" name="mSystems">
        <title>Genome- and Community-Level Interaction Insights into Carbon Utilization and Element Cycling Functions of Hydrothermarchaeota in Hydrothermal Sediment.</title>
        <authorList>
            <person name="Zhou Z."/>
            <person name="Liu Y."/>
            <person name="Xu W."/>
            <person name="Pan J."/>
            <person name="Luo Z.H."/>
            <person name="Li M."/>
        </authorList>
    </citation>
    <scope>NUCLEOTIDE SEQUENCE [LARGE SCALE GENOMIC DNA]</scope>
    <source>
        <strain evidence="2">HyVt-237</strain>
    </source>
</reference>
<dbReference type="EMBL" id="DRBW01000224">
    <property type="protein sequence ID" value="HDM90761.1"/>
    <property type="molecule type" value="Genomic_DNA"/>
</dbReference>
<feature type="non-terminal residue" evidence="2">
    <location>
        <position position="564"/>
    </location>
</feature>
<evidence type="ECO:0000313" key="2">
    <source>
        <dbReference type="EMBL" id="HDM90761.1"/>
    </source>
</evidence>
<proteinExistence type="predicted"/>
<sequence length="564" mass="61719">MWRKTMIVLLVGVVGILGAKAPELSPENAPNTIPLLKNPVMSGYTASRDCDIFFEDFESGVIPSGWTVVDANGDSATWTVGITYDVSPYFPPDYGTAYAYYSDDDAGSGAPPSNPEALITPVISIAGVDTLELSYSIGYQYLNDDWIVVSVRFDGGDWIEVSDYSSSISTVEHIDLTQHLPASTIEIKFEYWDEGGWNWAVGIDNVCLTSVTTPPPPTCGYLGSCGPFVTDTSVVWLADMAYNPTNEHLYLLEVGGPNGIIEWDPATCEIVNYITPAWGVSQRGLAYDAQRDVLYAGGWNEGIIYTVDPADGTILNTFNAPDGFTSISGLAYDNECDLLWIITNGAPDVLGAVDPESGDLVYGPNEVQWTTPAGYSGAGLAWGPPGFLLAVNQQAQQVDVLDKDGISYGYCDFPEELSLGWGIGYEWYGEDYWLTNATFDMLTHNIEMPSYEPFTWDCPTPPPPCPPAFDHLVVAFDFNESDQGFISLAPNPDCVNDWMWGPYDGLQPEIACEEVPITNYWGTVLGGNYSNYSGSRLMSGPIDVQEGDWLEICHWYAIESHWDG</sequence>